<dbReference type="InterPro" id="IPR023210">
    <property type="entry name" value="NADP_OxRdtase_dom"/>
</dbReference>
<dbReference type="InterPro" id="IPR020471">
    <property type="entry name" value="AKR"/>
</dbReference>
<proteinExistence type="predicted"/>
<dbReference type="PANTHER" id="PTHR43312:SF1">
    <property type="entry name" value="NADP-DEPENDENT OXIDOREDUCTASE DOMAIN-CONTAINING PROTEIN"/>
    <property type="match status" value="1"/>
</dbReference>
<gene>
    <name evidence="2" type="ORF">AO498_13125</name>
</gene>
<dbReference type="STRING" id="1727163.AO498_13125"/>
<accession>A0A142EQH8</accession>
<dbReference type="Gene3D" id="3.20.20.100">
    <property type="entry name" value="NADP-dependent oxidoreductase domain"/>
    <property type="match status" value="1"/>
</dbReference>
<keyword evidence="3" id="KW-1185">Reference proteome</keyword>
<reference evidence="2 3" key="2">
    <citation type="journal article" date="2016" name="Genome Announc.">
        <title>Complete Genome Sequence of Algoriphagus sp. Strain M8-2, Isolated from a Brackish Lake.</title>
        <authorList>
            <person name="Muraguchi Y."/>
            <person name="Kushimoto K."/>
            <person name="Ohtsubo Y."/>
            <person name="Suzuki T."/>
            <person name="Dohra H."/>
            <person name="Kimbara K."/>
            <person name="Shintani M."/>
        </authorList>
    </citation>
    <scope>NUCLEOTIDE SEQUENCE [LARGE SCALE GENOMIC DNA]</scope>
    <source>
        <strain evidence="2 3">M8-2</strain>
    </source>
</reference>
<dbReference type="PRINTS" id="PR00069">
    <property type="entry name" value="ALDKETRDTASE"/>
</dbReference>
<dbReference type="PATRIC" id="fig|1727163.4.peg.2740"/>
<dbReference type="AlphaFoldDB" id="A0A142EQH8"/>
<evidence type="ECO:0000313" key="2">
    <source>
        <dbReference type="EMBL" id="AMQ57383.1"/>
    </source>
</evidence>
<dbReference type="InterPro" id="IPR036812">
    <property type="entry name" value="NAD(P)_OxRdtase_dom_sf"/>
</dbReference>
<dbReference type="RefSeq" id="WP_067548493.1">
    <property type="nucleotide sequence ID" value="NZ_CP012836.1"/>
</dbReference>
<dbReference type="SUPFAM" id="SSF51430">
    <property type="entry name" value="NAD(P)-linked oxidoreductase"/>
    <property type="match status" value="1"/>
</dbReference>
<reference evidence="3" key="1">
    <citation type="submission" date="2015-09" db="EMBL/GenBank/DDBJ databases">
        <title>Complete sequence of Algoriphagus sp. M8-2.</title>
        <authorList>
            <person name="Shintani M."/>
        </authorList>
    </citation>
    <scope>NUCLEOTIDE SEQUENCE [LARGE SCALE GENOMIC DNA]</scope>
    <source>
        <strain evidence="3">M8-2</strain>
    </source>
</reference>
<evidence type="ECO:0000313" key="3">
    <source>
        <dbReference type="Proteomes" id="UP000073816"/>
    </source>
</evidence>
<dbReference type="OrthoDB" id="9773828at2"/>
<organism evidence="2 3">
    <name type="scientific">Algoriphagus sanaruensis</name>
    <dbReference type="NCBI Taxonomy" id="1727163"/>
    <lineage>
        <taxon>Bacteria</taxon>
        <taxon>Pseudomonadati</taxon>
        <taxon>Bacteroidota</taxon>
        <taxon>Cytophagia</taxon>
        <taxon>Cytophagales</taxon>
        <taxon>Cyclobacteriaceae</taxon>
        <taxon>Algoriphagus</taxon>
    </lineage>
</organism>
<dbReference type="InterPro" id="IPR053135">
    <property type="entry name" value="AKR2_Oxidoreductase"/>
</dbReference>
<dbReference type="CDD" id="cd19086">
    <property type="entry name" value="AKR_AKR11C1"/>
    <property type="match status" value="1"/>
</dbReference>
<evidence type="ECO:0000259" key="1">
    <source>
        <dbReference type="Pfam" id="PF00248"/>
    </source>
</evidence>
<dbReference type="PANTHER" id="PTHR43312">
    <property type="entry name" value="D-THREO-ALDOSE 1-DEHYDROGENASE"/>
    <property type="match status" value="1"/>
</dbReference>
<dbReference type="Pfam" id="PF00248">
    <property type="entry name" value="Aldo_ket_red"/>
    <property type="match status" value="1"/>
</dbReference>
<dbReference type="Proteomes" id="UP000073816">
    <property type="component" value="Chromosome"/>
</dbReference>
<dbReference type="KEGG" id="alm:AO498_13125"/>
<protein>
    <submittedName>
        <fullName evidence="2">Oxidoreductase</fullName>
    </submittedName>
</protein>
<name>A0A142EQH8_9BACT</name>
<dbReference type="EMBL" id="CP012836">
    <property type="protein sequence ID" value="AMQ57383.1"/>
    <property type="molecule type" value="Genomic_DNA"/>
</dbReference>
<sequence length="295" mass="33292">MDQIKIQNSLELSRIGLGCMSLPKEEKSALSILHAAIEAGMTYWDTADLYQMGWNEGLVGKILPSLRNKVTIATKGGNEWQSDEKSWSWNPRKDYLLKAVEESLRRLNIEVIDLYQLHGGTIEDPWDEVFETMEILKSQGKIKHFGISSIRPNVIRKVVTDYPPATLMLQYSPLDRRAEEFVFPFLKEHSTRVVVRGALAKGILLNKPADAYLGYSQLEVQGVKNWIQNLGFDPLAVLLRFGLEQSAVASLVIGASAVNQIEELARAYDLQKQVPSEVIDLLKSKYSANLYQEHC</sequence>
<dbReference type="GO" id="GO:0016491">
    <property type="term" value="F:oxidoreductase activity"/>
    <property type="evidence" value="ECO:0007669"/>
    <property type="project" value="InterPro"/>
</dbReference>
<feature type="domain" description="NADP-dependent oxidoreductase" evidence="1">
    <location>
        <begin position="14"/>
        <end position="284"/>
    </location>
</feature>